<evidence type="ECO:0000313" key="4">
    <source>
        <dbReference type="EMBL" id="GEA60798.1"/>
    </source>
</evidence>
<dbReference type="PROSITE" id="PS00330">
    <property type="entry name" value="HEMOLYSIN_CALCIUM"/>
    <property type="match status" value="2"/>
</dbReference>
<dbReference type="InterPro" id="IPR002126">
    <property type="entry name" value="Cadherin-like_dom"/>
</dbReference>
<dbReference type="Proteomes" id="UP000318242">
    <property type="component" value="Unassembled WGS sequence"/>
</dbReference>
<dbReference type="PROSITE" id="PS50268">
    <property type="entry name" value="CADHERIN_2"/>
    <property type="match status" value="1"/>
</dbReference>
<dbReference type="SUPFAM" id="SSF51120">
    <property type="entry name" value="beta-Roll"/>
    <property type="match status" value="1"/>
</dbReference>
<keyword evidence="5" id="KW-1185">Reference proteome</keyword>
<keyword evidence="1" id="KW-0106">Calcium</keyword>
<dbReference type="InterPro" id="IPR043824">
    <property type="entry name" value="DUF5801"/>
</dbReference>
<protein>
    <submittedName>
        <fullName evidence="4">Type I secretion C-terminal target domain-containing protein</fullName>
    </submittedName>
</protein>
<evidence type="ECO:0000256" key="2">
    <source>
        <dbReference type="SAM" id="MobiDB-lite"/>
    </source>
</evidence>
<dbReference type="OrthoDB" id="5649378at2"/>
<name>A0A4Y3IPM7_9VIBR</name>
<evidence type="ECO:0000313" key="5">
    <source>
        <dbReference type="Proteomes" id="UP000318242"/>
    </source>
</evidence>
<organism evidence="4 5">
    <name type="scientific">Vibrio comitans NBRC 102076</name>
    <dbReference type="NCBI Taxonomy" id="1219078"/>
    <lineage>
        <taxon>Bacteria</taxon>
        <taxon>Pseudomonadati</taxon>
        <taxon>Pseudomonadota</taxon>
        <taxon>Gammaproteobacteria</taxon>
        <taxon>Vibrionales</taxon>
        <taxon>Vibrionaceae</taxon>
        <taxon>Vibrio</taxon>
    </lineage>
</organism>
<dbReference type="InterPro" id="IPR047777">
    <property type="entry name" value="LapA-like_RM"/>
</dbReference>
<evidence type="ECO:0000259" key="3">
    <source>
        <dbReference type="PROSITE" id="PS50268"/>
    </source>
</evidence>
<reference evidence="4 5" key="1">
    <citation type="submission" date="2019-06" db="EMBL/GenBank/DDBJ databases">
        <title>Whole genome shotgun sequence of Vibrio comitans NBRC 102076.</title>
        <authorList>
            <person name="Hosoyama A."/>
            <person name="Uohara A."/>
            <person name="Ohji S."/>
            <person name="Ichikawa N."/>
        </authorList>
    </citation>
    <scope>NUCLEOTIDE SEQUENCE [LARGE SCALE GENOMIC DNA]</scope>
    <source>
        <strain evidence="4 5">NBRC 102076</strain>
    </source>
</reference>
<proteinExistence type="predicted"/>
<dbReference type="GO" id="GO:0005509">
    <property type="term" value="F:calcium ion binding"/>
    <property type="evidence" value="ECO:0007669"/>
    <property type="project" value="InterPro"/>
</dbReference>
<evidence type="ECO:0000256" key="1">
    <source>
        <dbReference type="ARBA" id="ARBA00022837"/>
    </source>
</evidence>
<comment type="caution">
    <text evidence="4">The sequence shown here is derived from an EMBL/GenBank/DDBJ whole genome shotgun (WGS) entry which is preliminary data.</text>
</comment>
<feature type="region of interest" description="Disordered" evidence="2">
    <location>
        <begin position="3978"/>
        <end position="4004"/>
    </location>
</feature>
<feature type="region of interest" description="Disordered" evidence="2">
    <location>
        <begin position="3678"/>
        <end position="3709"/>
    </location>
</feature>
<gene>
    <name evidence="4" type="ORF">VCO01S_19910</name>
</gene>
<dbReference type="InterPro" id="IPR001343">
    <property type="entry name" value="Hemolysn_Ca-bd"/>
</dbReference>
<dbReference type="InterPro" id="IPR018511">
    <property type="entry name" value="Hemolysin-typ_Ca-bd_CS"/>
</dbReference>
<dbReference type="RefSeq" id="WP_141271203.1">
    <property type="nucleotide sequence ID" value="NZ_BJLH01000008.1"/>
</dbReference>
<dbReference type="InterPro" id="IPR011049">
    <property type="entry name" value="Serralysin-like_metalloprot_C"/>
</dbReference>
<dbReference type="GO" id="GO:0016020">
    <property type="term" value="C:membrane"/>
    <property type="evidence" value="ECO:0007669"/>
    <property type="project" value="InterPro"/>
</dbReference>
<dbReference type="NCBIfam" id="TIGR03661">
    <property type="entry name" value="T1SS_VCA0849"/>
    <property type="match status" value="1"/>
</dbReference>
<accession>A0A4Y3IPM7</accession>
<dbReference type="EMBL" id="BJLH01000008">
    <property type="protein sequence ID" value="GEA60798.1"/>
    <property type="molecule type" value="Genomic_DNA"/>
</dbReference>
<dbReference type="NCBIfam" id="NF033682">
    <property type="entry name" value="retention_LapA"/>
    <property type="match status" value="1"/>
</dbReference>
<dbReference type="InterPro" id="IPR019960">
    <property type="entry name" value="T1SS_VCA0849"/>
</dbReference>
<dbReference type="Pfam" id="PF19116">
    <property type="entry name" value="DUF5801"/>
    <property type="match status" value="2"/>
</dbReference>
<dbReference type="Pfam" id="PF00353">
    <property type="entry name" value="HemolysinCabind"/>
    <property type="match status" value="1"/>
</dbReference>
<feature type="domain" description="Cadherin" evidence="3">
    <location>
        <begin position="5597"/>
        <end position="5732"/>
    </location>
</feature>
<dbReference type="GO" id="GO:0007156">
    <property type="term" value="P:homophilic cell adhesion via plasma membrane adhesion molecules"/>
    <property type="evidence" value="ECO:0007669"/>
    <property type="project" value="InterPro"/>
</dbReference>
<sequence>MEEQVLITDVSVVETHGKAVVINASSAARDIKKGDSLQKGDVLLIGKDAKVMVQYGDKAEIFDQNCAVCVASVSPDEASQLASSETDVALLLGQEEAQYTEQDIALVQQAILNGEDPNEALEAAAAGKNVNAENAANDGFVTVDMNYIETHPETQFQTDAFTLDLPSVDDDGLTISFAEGGGSIATALVEGSLSQSTYPQTTTGSFFIEQATFQLDASSFEVSPVDIDQVLAELNANITSAGDAVTFIYDQGTNSIIGTVAGEEVLSITITPNQLENGIDLVVTTTVSGPIDHIDFNGQYISVSNDQLNIGFNITGKDSSGFELVEPISFSTVVADGFNPNFDSASATGTTTINEGSEVGANAPAVGDTGLNLGSDAADYLTINEAILDDPTWTSLTSNGLETSLSLTSDAQVDVDSNPILDKIIVTLADDPSVVVLEVVVSVDGSYIATLRQAIDQDVISNINELLIPVHVVDYDGDSTPSVITVIIEDGDDPTGEGSLLDYTEIVGEQSETRTIEFTKGSDNIDDISFDQSVVSDATWTSIISNGQLTRVTISDDGKTISVDTLLGEPVLQVTIDNNGEYTLTQYRAIEQDSEILRLVIPTTATDTDGDSVTENINVVIRDNISPEGAPSEVGYVETGDVGQTIEGQIDFAIFSDAIETVQFASSTESDPIWNGLTSNDTPVTVSLTNNNTVLTVTTTGEPSEVVMTVTINTDGSYTVVQNAALDHPLENLLELPITVIATDFDGDTGNEVINIKITDGTDPEAQDSSVSYTELDDGVRNAAGTIKIEKGSDDIASVVFDSSVLDDAVWTGIKSDGLDTELRLDGNVLTVYYLNADNPPVEVPVLEVTIGLGGRYLIRQFESIDQDDDSQDIVLPLPVVVTDTDDDFTNADITITILDGENPSAGDATVEFVEKATEQTFLDSFEIQQGADAIENIAFNSAVLSDPDWTGLISNDQALELSLSADGTLLSVFVVGDSNNVVLEVELLDLDGNFRVTQFQALDHTVLEELLLSLQVDLTDTDGDVINTQINVNITDGDNPSLEPSTAPDINETGAEVSVAGTVSVAMGSDNVDTVVFDKATVEADGIWTGLLSNNLDTEVLVTDNLVIVHIAGDPTNIVLQAEVGIDGSYTITQFQALEHNGSDTLTLTLPVIVTDTDNDPETENITINIIDGNDPVISDSAVVLFDDATDNPIAETGSVSLAVGSDVIESMDVTLTSDELTGWDALTSNGQETTLTVTDGSLVLTLADGTEVLRFDIDLEGNYSITQFLPLDQPVDNQNLLSATITATDADGDFDSSVISITINDGMDPSRPGNVVTPLNENDIPSNEIGDIDLTPGVDAVATVEFSDDVLSDTLWLGLTSDNRATELKLSDDGTVLIVHIAGDEDAVVLRATINFDGSYSIEQLMALEQDTATNVNDLTLQVDVTDTDGDVLPTTISMPITDGDDPTITDTTAILDENDIGATDYIPETGSLNLVKGSDLVESVVIDESVLLDTDWTGLTSNGQPVELELSSVAQNGVSDTLIVTRADNDEPILEIRVNLDGTFSITQLGPIDQLTGDSIDLTLPVTANDADGDFDNANVVITINDGDDPSGVGDEVTLQETAGIVPGDGQVVFTPGSEDIVDISFDPEVVNDPIWLGIVSNGEGVSLELIDSKTLVVTSKADPSTEVLRVTIDNEGNYQVIQSQPIEQDSTDLTKLILPVIASDSEMDTGTADITINILDNVAPVAETSTVEYTETGDANQSNGGTILFTPGSDAVETIVIDSVVLNDATWGALTSNGEATSLNLDPTGKVLTLATATTDVLVLTLNDNGTYTVVQNDGLDQLSDDDINDLLVPVIGTDFDGDFSSANINIKITDGDNATLTASSIELDEDDVDDNTATDTGSIGLVEGSDATKSVEFTLTDEQKAEWEALTSNGEETQLVITANGITVQLADGTPVLTLAIDISGNYTLTQLEALDQTDDLNELQVGVDVTDTDGDVVSTTIDITINDGDEFDITPGDEGWNEDNIGDGTVLPVTGDLGYQGSDAIQSVQVELSDDQLAVWEAITSSGEETDVVVTGNTVAVNTLTGDPVLELVLNPDGTYSINQFEAIDQDDNDPTNPDELVLDVGVVITDTDGDETRTGVSFKVEDGSDPSLTDDIADIFENDIGDLTKQPFEGDLALTEGSDAVTSIGINNSVLDLASPWLNLASNGEDTDVALSSTNQIGINDTLTVSLEDGTIVMQVIVNIDGTYTIDLRQPLDQDVVSNLNSLLVPVDVTDSDLDTTSATITVNVTDGDDPTGVDSDVEWTETTGEVTADGTISFTAGSDDIQSIEFDPTVLGDNAWTGLMSEGESVTVELSDDGKTLTVTANDSEAPVLTITIDNDGNYDITQHRPIEQADGTDINDLVLPVLAKDTDGDSGKANINITINDALPATGVDANINVKEEGLPTVTDGEIVFTPNSDSIESYEFSPEVANDATWGALTSNDEATTVTVNGNIITVALATAPNAVALELVINPNGTFTLTQNLPLDQDVLTNINELVAGVIATDFDGDTSTADIKIKITDGADPQISDSTVNFVEVTDGSSFTGNMTITQGIDNIASVELAPLPANSPWDGITSDGEETDLIVTSDSITVYKSGDTSQVVLTVQINPNGRYTITESDAVDQPVDGPLSLELEVVVTDTDGDFDTGSLKLNIFDGADPIVIDGKVDIVEISGEQSFYESFDIVVGTDEVESVEIDPEVLNAIEWTGLVSNDQATTVALSNGNTLLTVYIGSDPSNKVLEVEILDLEGNYRVTQYQALDHETLETLLLDIPVLVDDSDMTSGPVEGNIALTISDGDDPTLENDTQAWSEDDLASIFPIFSDLNLTVGSDDIASIRFELTAEQLTALENLTSNDQATDVSVSDTQIIVSQSGLDVLVITLGSDGSYSINQTLPIDQDDTGQVNLVFDVVVEDTDGDDNVDPITNRPPSNIDITITDGTIITTDPADVSWSEDQIGDTGYVFDGDLNYQGSDAIATAVIDLSAEQLTAWQSITVNGEATAFEQTDQSLVVRYNGLVALQLTLNIDGTFKLEQFIAVDQDNGGTDQSNLSAGVIFTDTDGDITNSSITVTIDDGTDIQTTNQVESWNEDDVGTISQPITGDIGLTLSPDELASLEFELTADQRAAWEAITSNGEATTLVEGERSLELQLGDGTVVLSLTMDIDGNYVIEQFESIDQLANDDISRLATNVVATDGDGDVTTNSISLQVEDGTNIGLGNRRVTFSDDDIGTSNLPVTGDMRLTDGSDALASFGFNLTNGQTNTLNSIISNGQATSFTITENGTLVTVSLDAAPNTPVLTVRLNVDGEGNFDGTYTVEQLQAIDQTNNNDRVDLSFRVQLEDTDGDITRAAARVRINDGEDLSFTVDDIELAWNEDNIIGAIDFPITGDVGLTAGVDDIASVVFSLTADQQTAWDAVTSNGMDTKVIISVDGQTITLVTDDANEDVVLVGTIDIDGNYSFEQKLPLDQFASDDTNRLGVTIEATDTDNDTVTKDISLVITDGTDPNSTDQNEIVDENVILDMDSAPVSGAVDLVKGIDAVSTVRFNQSVLTDPAWTSLVSNNQGVELLLSADGTTLTVHIAGDTSDVVLVATVNLDGTYTVEQIQALEQDNDASDFNDLNLTVDATDSDGDTTSANVNIRIDDGRDPEVDAVPPLTLEESNIDQEQPDVPPIQGGNDPDGNLERGNSTVTFLKGTDDVEAFYLDVNNITASYVDNSNQTQVIPLTYQGVAITFIAVAGGYMGVANVNGQQLDILSIQINNDLTSTDFGKFDFELIRAIDHPIADAADTLSINLPVFVQDMDGDDSATKNLVVNVVDDVPEVVSKSISVVEGDDQASINVLRQSGQDTDGADDGLLTQITIGTTNLTIDPDGGFQSFNLYSDGSDPANPADPSLLMGVLEVHPDGRIRFTAADDVQQNGDSASIDISVTATDSDDDTDTKPITITVDDITSEITVSEASGTEDAGRTIVDGDTNPQDNIPVGDAPIKVNISVNTGDYDNNEELGDITIKNVDPAEGDFYYFDGANYILLPINAGEVVLTKDLLDTATADNENWSVENLFFVPARHQGSEGTDYSYSFDVQVVRNDSVSETLTGDLTVEVKAIADTATWEPSEGNFDVTINEDEEATLAILAQTQDADGSETITYEVSFTSDVGQVLLIDGVEQTPDTNGFYIISSDDIGNVTVKPAEDWSGSLQLKVVAITTESDPNAEVREARSEERFFTVNVNPVADEGSLTVTRIVIDEDTTTTLDQHIEMTASKDVDGSESLFVQISNLVDSNGNPATLNWIGTGDSAIVEISTGVYEIPYDQLGFVEFVPFIHSNVDFEFTVTGIIRDTAMVLNPTDEENGGGTLVEASNDRVLDSRQVVVDLKGVADIPFIDVEGVGEQWEVIRNEQGIGTGITTTVDENQDVPLSFKVLSGELADSPFDDSESVTVLISNIPEGVELIDEENNAIDLVFVGYDDNGQPIYQANLTDAGVDTGIIVRPVESSTENINLDVTVVITENDGDTEVFEGNIEIKVKPVIDAEITYTGRAVGNEDEFITIDWQPTGSDFPDADEEILLLRLEGVPEGSIIRVDGEEFMPFFDSTKGKWIVEIGLEEVLNGDGEVIRNSGLLKLLAGETVLEIKPPEDDSSNFELTATLEITEKDYELEQGETPNEGIALKEITGTIDVIVKPVVELDATIGIFDQDDLTTSLDSISADADGRLSFTINNSNNEDGRYSVNMQDLDSSDNEAIPADEPSEIVEDLVIDFNITDQDILDQLIILGAVNNGDGTWVITDEDSFEILAPNGLVIPNDGDTSFSSLTVTFAARVYDRGDEDEGNGPRIIKETDVTLTFPETVDGNDSIAAEIIANTDADDIVLGVEDQGVIDLGTQILSKGIIEAQNFDGVIDELSIVFKTSDLPAGFVINGADFDYVNGEYIYLAQVNADGSISGTSNLTLTAPDDYAGDVVLKFTAVTTDVQSGDEKKFELEVPIAISPEVENSQNIEVTVVGTSGLNDELLPVNEADSTDEEVFQPDTAYEDGLIHLDLSVSSTDKDSDPTRGVESIQSITITVTDPTEGWLVDSEGNLVTSLTLTYDASNPSALDDFLKDVQFQPAEHFPEGDGDNTVSLTVSGTITDKTIFDETDGYTKGPDEDPGKPFNGEVSFEIIPVLDPIIVTGGDRSNRIIITGDEDTEISLNQVNGDPFLLSLIDQDGSEEFVSIRLSGVPEGFLVKSLDEGPDGFVIKNNGDGFWTIQLNDPAATTVAFDNIEITPAEDFSGTVDIGIIVFTQEKLLGVPTEHNANFTLVVNPVGDVVDSDIAQAVEGTENEDIDILLNTYIVDNEYSLPGDGSGSDYQESAPETLRITVEGVPEGGVIKLADGTLFTDNGDGSWTLDVDAQELDKLVFNPGDNNSSNWDPAQLTIKVQSVDVASNSGNEYLGPETVQVVDVTIEEVNDQPVFGGVNDLVALEDNEYNITNLSIADPDTADDPTAIYTFTITVDSGLLNFGPDAETNFGITLTPNTPSTSITVTGTVDQINAALADGVRFNPEANFNGDVNVDITVNDGGNLGIVGEPNDNSGSFVIDVEPENDQPLIDPITDTTVSEDGSVGITGIVVSDVDTADDSTASYTVTISVPSGIGSFSFIGDPDTFGVVISGVGTENVTIDGTVEQVNNFLASGVTFTPAPDYNGTATVTVEVDDNGNLGAVGEPNTNQTTFDVEVTPTNDTPELSGISNRNVDEDNSLSITDLQISDIDESNDPTSDYVLTIAADANGDFDFAQVAKDAFPGNIDITDGQVVLTGTITDINTLLSSGLLFTPDANYQGEVTVTVTVDDQGNFGAPDEPETASDDFVITVDPVNDEPEIADIPTQDAMEDIDTLITDIQISDVDAVDNPDAIYNVTVGVDSGLLNFLSDILADFDVTIETAPLPAASIEISGTVANINSALANGINFTPAAESFGTVTATVTVNDNGNFDGGDETATKQFDIEVSAVNDEPINTVPAEITVEEGGSVKVEGIQVSDVDYTGANAGDDIEVLLSVDVGTINIVTGNGSVTITGNSTDSVTLKGPIAQVNAVLAEADAADGVFYSNPQGTNSAELTVLTSDNGVFDEDGTNAQDQDTVQINITPVANAPTLTIDTASQRSLNTIISDAALVSRGIPLVGLMAALSDASEILTIEVRGLDSALTVQSASGSVTPGTDTGTWILDQVALSDALVVVVDSGVLPAASQLAFDVVAVSTESNPNLTAESAAVSYSVTVLADGDELDASAALDSSTVVDGDQASTLRGSDFDDELIGGDGNDTLIGGLGSDILTGGDGADMFVWDALDDGAEDVITDFNLNDGDIIDLTNILEELATIDDVDTLLAALDSDELKASVVENTEDVQIEVATDTDTQSILVKGLNTQLDYGGDLNKDLLTTMFDNQVFKHGGDS</sequence>